<comment type="caution">
    <text evidence="3">The sequence shown here is derived from an EMBL/GenBank/DDBJ whole genome shotgun (WGS) entry which is preliminary data.</text>
</comment>
<dbReference type="EMBL" id="JACHOR010000001">
    <property type="protein sequence ID" value="MBB5745139.1"/>
    <property type="molecule type" value="Genomic_DNA"/>
</dbReference>
<feature type="chain" id="PRO_5031205588" description="50S ribosomal protein L7/L12 domain protein" evidence="2">
    <location>
        <begin position="24"/>
        <end position="111"/>
    </location>
</feature>
<sequence>MTHRHRSILPLVAAMAMSFGITACTESEQNAAEADAEVAADRTADVAAEAGDALVDGAAQAGEVIEGGAMKAAQAVEDVSGDAARKLEAEQAEAAAEGRPGAINPATDERQ</sequence>
<evidence type="ECO:0000313" key="4">
    <source>
        <dbReference type="Proteomes" id="UP000545037"/>
    </source>
</evidence>
<proteinExistence type="predicted"/>
<dbReference type="AlphaFoldDB" id="A0A7W9FF78"/>
<evidence type="ECO:0000256" key="1">
    <source>
        <dbReference type="SAM" id="MobiDB-lite"/>
    </source>
</evidence>
<gene>
    <name evidence="3" type="ORF">GGR13_000711</name>
</gene>
<evidence type="ECO:0000313" key="3">
    <source>
        <dbReference type="EMBL" id="MBB5745139.1"/>
    </source>
</evidence>
<reference evidence="3 4" key="1">
    <citation type="submission" date="2020-08" db="EMBL/GenBank/DDBJ databases">
        <title>Genomic Encyclopedia of Type Strains, Phase IV (KMG-IV): sequencing the most valuable type-strain genomes for metagenomic binning, comparative biology and taxonomic classification.</title>
        <authorList>
            <person name="Goeker M."/>
        </authorList>
    </citation>
    <scope>NUCLEOTIDE SEQUENCE [LARGE SCALE GENOMIC DNA]</scope>
    <source>
        <strain evidence="3 4">DSM 4737</strain>
    </source>
</reference>
<evidence type="ECO:0008006" key="5">
    <source>
        <dbReference type="Google" id="ProtNLM"/>
    </source>
</evidence>
<keyword evidence="4" id="KW-1185">Reference proteome</keyword>
<keyword evidence="2" id="KW-0732">Signal</keyword>
<name>A0A7W9FF78_9CAUL</name>
<protein>
    <recommendedName>
        <fullName evidence="5">50S ribosomal protein L7/L12 domain protein</fullName>
    </recommendedName>
</protein>
<evidence type="ECO:0000256" key="2">
    <source>
        <dbReference type="SAM" id="SignalP"/>
    </source>
</evidence>
<feature type="region of interest" description="Disordered" evidence="1">
    <location>
        <begin position="84"/>
        <end position="111"/>
    </location>
</feature>
<accession>A0A7W9FF78</accession>
<dbReference type="Proteomes" id="UP000545037">
    <property type="component" value="Unassembled WGS sequence"/>
</dbReference>
<dbReference type="PROSITE" id="PS51257">
    <property type="entry name" value="PROKAR_LIPOPROTEIN"/>
    <property type="match status" value="1"/>
</dbReference>
<dbReference type="RefSeq" id="WP_183212064.1">
    <property type="nucleotide sequence ID" value="NZ_JACHOR010000001.1"/>
</dbReference>
<feature type="signal peptide" evidence="2">
    <location>
        <begin position="1"/>
        <end position="23"/>
    </location>
</feature>
<organism evidence="3 4">
    <name type="scientific">Brevundimonas variabilis</name>
    <dbReference type="NCBI Taxonomy" id="74312"/>
    <lineage>
        <taxon>Bacteria</taxon>
        <taxon>Pseudomonadati</taxon>
        <taxon>Pseudomonadota</taxon>
        <taxon>Alphaproteobacteria</taxon>
        <taxon>Caulobacterales</taxon>
        <taxon>Caulobacteraceae</taxon>
        <taxon>Brevundimonas</taxon>
    </lineage>
</organism>